<dbReference type="Proteomes" id="UP001151081">
    <property type="component" value="Unassembled WGS sequence"/>
</dbReference>
<evidence type="ECO:0000313" key="4">
    <source>
        <dbReference type="EMBL" id="MDC3980571.1"/>
    </source>
</evidence>
<feature type="transmembrane region" description="Helical" evidence="2">
    <location>
        <begin position="15"/>
        <end position="38"/>
    </location>
</feature>
<dbReference type="Gene3D" id="2.40.50.140">
    <property type="entry name" value="Nucleic acid-binding proteins"/>
    <property type="match status" value="1"/>
</dbReference>
<dbReference type="AlphaFoldDB" id="A0A9X4AQP5"/>
<feature type="domain" description="Inner membrane protein YqiJ N-terminal" evidence="3">
    <location>
        <begin position="12"/>
        <end position="138"/>
    </location>
</feature>
<dbReference type="RefSeq" id="WP_272417609.1">
    <property type="nucleotide sequence ID" value="NZ_JAGTJJ010000002.1"/>
</dbReference>
<dbReference type="EMBL" id="JAGTJJ010000002">
    <property type="protein sequence ID" value="MDC3980571.1"/>
    <property type="molecule type" value="Genomic_DNA"/>
</dbReference>
<dbReference type="InterPro" id="IPR048376">
    <property type="entry name" value="YqiJ_N"/>
</dbReference>
<keyword evidence="2" id="KW-0812">Transmembrane</keyword>
<dbReference type="InterPro" id="IPR012340">
    <property type="entry name" value="NA-bd_OB-fold"/>
</dbReference>
<dbReference type="Pfam" id="PF21001">
    <property type="entry name" value="YqiJ_N"/>
    <property type="match status" value="1"/>
</dbReference>
<comment type="caution">
    <text evidence="4">The sequence shown here is derived from an EMBL/GenBank/DDBJ whole genome shotgun (WGS) entry which is preliminary data.</text>
</comment>
<keyword evidence="2" id="KW-1133">Transmembrane helix</keyword>
<gene>
    <name evidence="4" type="ORF">KEG57_08705</name>
</gene>
<keyword evidence="2" id="KW-0472">Membrane</keyword>
<evidence type="ECO:0000313" key="5">
    <source>
        <dbReference type="Proteomes" id="UP001151081"/>
    </source>
</evidence>
<feature type="region of interest" description="Disordered" evidence="1">
    <location>
        <begin position="231"/>
        <end position="274"/>
    </location>
</feature>
<organism evidence="4 5">
    <name type="scientific">Polyangium jinanense</name>
    <dbReference type="NCBI Taxonomy" id="2829994"/>
    <lineage>
        <taxon>Bacteria</taxon>
        <taxon>Pseudomonadati</taxon>
        <taxon>Myxococcota</taxon>
        <taxon>Polyangia</taxon>
        <taxon>Polyangiales</taxon>
        <taxon>Polyangiaceae</taxon>
        <taxon>Polyangium</taxon>
    </lineage>
</organism>
<name>A0A9X4AQP5_9BACT</name>
<feature type="transmembrane region" description="Helical" evidence="2">
    <location>
        <begin position="122"/>
        <end position="142"/>
    </location>
</feature>
<proteinExistence type="predicted"/>
<keyword evidence="5" id="KW-1185">Reference proteome</keyword>
<accession>A0A9X4AQP5</accession>
<sequence length="274" mass="29080">MDFLQSLFVWANLPYAIVFAVAILFALLQMTGVLGLLVGGSDHDADADHDADVDADHDVDADADHDHDHDADHENDASLGGKILVDLGAGRIPFSVLWQTFAVTFGITGLALNTLYFGRAGALAPSTLALSLPASLLVAYLVTRSASRLLGKVVAPSGEEATSRRNLVGCSGVVISSRVTSEFGEIRAKDRAGHFVHVICRIREGEPVIGAGREVVIVDYDSRDGRIFVAPLDDDDAPPAPALRIAGDTRAETEAEAEAEASEKNNKSNVRRAP</sequence>
<protein>
    <submittedName>
        <fullName evidence="4">DUF1449 family protein</fullName>
    </submittedName>
</protein>
<evidence type="ECO:0000256" key="2">
    <source>
        <dbReference type="SAM" id="Phobius"/>
    </source>
</evidence>
<feature type="transmembrane region" description="Helical" evidence="2">
    <location>
        <begin position="96"/>
        <end position="116"/>
    </location>
</feature>
<evidence type="ECO:0000259" key="3">
    <source>
        <dbReference type="Pfam" id="PF21001"/>
    </source>
</evidence>
<reference evidence="4 5" key="1">
    <citation type="submission" date="2021-04" db="EMBL/GenBank/DDBJ databases">
        <title>Genome analysis of Polyangium sp.</title>
        <authorList>
            <person name="Li Y."/>
            <person name="Wang J."/>
        </authorList>
    </citation>
    <scope>NUCLEOTIDE SEQUENCE [LARGE SCALE GENOMIC DNA]</scope>
    <source>
        <strain evidence="4 5">SDU14</strain>
    </source>
</reference>
<evidence type="ECO:0000256" key="1">
    <source>
        <dbReference type="SAM" id="MobiDB-lite"/>
    </source>
</evidence>